<organism evidence="3 4">
    <name type="scientific">Candidatus Viridilinea mediisalina</name>
    <dbReference type="NCBI Taxonomy" id="2024553"/>
    <lineage>
        <taxon>Bacteria</taxon>
        <taxon>Bacillati</taxon>
        <taxon>Chloroflexota</taxon>
        <taxon>Chloroflexia</taxon>
        <taxon>Chloroflexales</taxon>
        <taxon>Chloroflexineae</taxon>
        <taxon>Oscillochloridaceae</taxon>
        <taxon>Candidatus Viridilinea</taxon>
    </lineage>
</organism>
<dbReference type="InterPro" id="IPR014337">
    <property type="entry name" value="Ectoine_EhuB"/>
</dbReference>
<accession>A0A2A6RE57</accession>
<sequence>MKHYRLLALLGAALLLLGLIVYQQPETTLERAVRREVIRVGYAPEEPFSYRTLDGHVTGESVEVLRLMLARMGIERVEWVQTEWSELIPELRAGRFDLIATGMFITCERARLIAFTEPIFGLEQSFLVRTGNPHQLHSYAALAQQPVARLAVVTGAHEQRLAEASGLAPIQILEVPDARTGLMAVIEGHADAFALTRVAITALVAQAEAGQVEVATPFEQPQLPTLVARGYGAYGLRHADVSLRTALNEQLQQFVGTPEHQRLVAPFGFTAADLPGSMTTEALLTMCEPL</sequence>
<dbReference type="RefSeq" id="WP_097645964.1">
    <property type="nucleotide sequence ID" value="NZ_NQWI01000181.1"/>
</dbReference>
<dbReference type="InterPro" id="IPR001638">
    <property type="entry name" value="Solute-binding_3/MltF_N"/>
</dbReference>
<name>A0A2A6RE57_9CHLR</name>
<evidence type="ECO:0000256" key="1">
    <source>
        <dbReference type="ARBA" id="ARBA00022729"/>
    </source>
</evidence>
<comment type="caution">
    <text evidence="3">The sequence shown here is derived from an EMBL/GenBank/DDBJ whole genome shotgun (WGS) entry which is preliminary data.</text>
</comment>
<feature type="domain" description="Solute-binding protein family 3/N-terminal" evidence="2">
    <location>
        <begin position="37"/>
        <end position="271"/>
    </location>
</feature>
<gene>
    <name evidence="3" type="primary">ehuB</name>
    <name evidence="3" type="ORF">CJ255_20635</name>
</gene>
<proteinExistence type="predicted"/>
<keyword evidence="1" id="KW-0732">Signal</keyword>
<dbReference type="OrthoDB" id="9774451at2"/>
<dbReference type="SMART" id="SM00062">
    <property type="entry name" value="PBPb"/>
    <property type="match status" value="1"/>
</dbReference>
<dbReference type="SUPFAM" id="SSF53850">
    <property type="entry name" value="Periplasmic binding protein-like II"/>
    <property type="match status" value="1"/>
</dbReference>
<dbReference type="Pfam" id="PF00497">
    <property type="entry name" value="SBP_bac_3"/>
    <property type="match status" value="1"/>
</dbReference>
<dbReference type="Gene3D" id="3.40.190.10">
    <property type="entry name" value="Periplasmic binding protein-like II"/>
    <property type="match status" value="2"/>
</dbReference>
<reference evidence="4" key="1">
    <citation type="submission" date="2017-08" db="EMBL/GenBank/DDBJ databases">
        <authorList>
            <person name="Grouzdev D.S."/>
            <person name="Gaisin V.A."/>
            <person name="Rysina M.S."/>
            <person name="Gorlenko V.M."/>
        </authorList>
    </citation>
    <scope>NUCLEOTIDE SEQUENCE [LARGE SCALE GENOMIC DNA]</scope>
    <source>
        <strain evidence="4">Kir15-3F</strain>
    </source>
</reference>
<dbReference type="NCBIfam" id="TIGR02995">
    <property type="entry name" value="ectoine_ehuB"/>
    <property type="match status" value="1"/>
</dbReference>
<evidence type="ECO:0000259" key="2">
    <source>
        <dbReference type="SMART" id="SM00062"/>
    </source>
</evidence>
<keyword evidence="4" id="KW-1185">Reference proteome</keyword>
<evidence type="ECO:0000313" key="4">
    <source>
        <dbReference type="Proteomes" id="UP000220527"/>
    </source>
</evidence>
<evidence type="ECO:0000313" key="3">
    <source>
        <dbReference type="EMBL" id="PDW00529.1"/>
    </source>
</evidence>
<protein>
    <submittedName>
        <fullName evidence="3">Ectoine/hydroxyectoine ABC transporter substrate-binding protein EhuB</fullName>
    </submittedName>
</protein>
<dbReference type="AlphaFoldDB" id="A0A2A6RE57"/>
<dbReference type="GO" id="GO:0051470">
    <property type="term" value="P:ectoine transmembrane transport"/>
    <property type="evidence" value="ECO:0007669"/>
    <property type="project" value="InterPro"/>
</dbReference>
<dbReference type="PANTHER" id="PTHR35936">
    <property type="entry name" value="MEMBRANE-BOUND LYTIC MUREIN TRANSGLYCOSYLASE F"/>
    <property type="match status" value="1"/>
</dbReference>
<dbReference type="EMBL" id="NQWI01000181">
    <property type="protein sequence ID" value="PDW00529.1"/>
    <property type="molecule type" value="Genomic_DNA"/>
</dbReference>
<dbReference type="PANTHER" id="PTHR35936:SF17">
    <property type="entry name" value="ARGININE-BINDING EXTRACELLULAR PROTEIN ARTP"/>
    <property type="match status" value="1"/>
</dbReference>
<dbReference type="Proteomes" id="UP000220527">
    <property type="component" value="Unassembled WGS sequence"/>
</dbReference>
<dbReference type="GO" id="GO:0033294">
    <property type="term" value="F:ectoine binding"/>
    <property type="evidence" value="ECO:0007669"/>
    <property type="project" value="InterPro"/>
</dbReference>